<dbReference type="GO" id="GO:0005975">
    <property type="term" value="P:carbohydrate metabolic process"/>
    <property type="evidence" value="ECO:0007669"/>
    <property type="project" value="InterPro"/>
</dbReference>
<accession>A0A1J0GFR6</accession>
<feature type="active site" description="Proton acceptor" evidence="4">
    <location>
        <position position="15"/>
    </location>
</feature>
<dbReference type="OrthoDB" id="9801455at2"/>
<dbReference type="SUPFAM" id="SSF49899">
    <property type="entry name" value="Concanavalin A-like lectins/glucanases"/>
    <property type="match status" value="1"/>
</dbReference>
<dbReference type="PANTHER" id="PTHR42812">
    <property type="entry name" value="BETA-XYLOSIDASE"/>
    <property type="match status" value="1"/>
</dbReference>
<evidence type="ECO:0000256" key="1">
    <source>
        <dbReference type="ARBA" id="ARBA00009865"/>
    </source>
</evidence>
<evidence type="ECO:0000259" key="7">
    <source>
        <dbReference type="Pfam" id="PF17851"/>
    </source>
</evidence>
<evidence type="ECO:0000256" key="3">
    <source>
        <dbReference type="ARBA" id="ARBA00023295"/>
    </source>
</evidence>
<dbReference type="Pfam" id="PF17851">
    <property type="entry name" value="GH43_C2"/>
    <property type="match status" value="1"/>
</dbReference>
<dbReference type="InterPro" id="IPR006710">
    <property type="entry name" value="Glyco_hydro_43"/>
</dbReference>
<dbReference type="SUPFAM" id="SSF75005">
    <property type="entry name" value="Arabinanase/levansucrase/invertase"/>
    <property type="match status" value="1"/>
</dbReference>
<dbReference type="STRING" id="1552.A7L45_08735"/>
<evidence type="ECO:0000256" key="6">
    <source>
        <dbReference type="RuleBase" id="RU361187"/>
    </source>
</evidence>
<dbReference type="RefSeq" id="WP_071612438.1">
    <property type="nucleotide sequence ID" value="NZ_CP015756.1"/>
</dbReference>
<evidence type="ECO:0000256" key="5">
    <source>
        <dbReference type="PIRSR" id="PIRSR606710-2"/>
    </source>
</evidence>
<evidence type="ECO:0000313" key="8">
    <source>
        <dbReference type="EMBL" id="APC40147.1"/>
    </source>
</evidence>
<comment type="similarity">
    <text evidence="1 6">Belongs to the glycosyl hydrolase 43 family.</text>
</comment>
<dbReference type="GO" id="GO:0004553">
    <property type="term" value="F:hydrolase activity, hydrolyzing O-glycosyl compounds"/>
    <property type="evidence" value="ECO:0007669"/>
    <property type="project" value="InterPro"/>
</dbReference>
<dbReference type="EMBL" id="CP015756">
    <property type="protein sequence ID" value="APC40147.1"/>
    <property type="molecule type" value="Genomic_DNA"/>
</dbReference>
<keyword evidence="9" id="KW-1185">Reference proteome</keyword>
<organism evidence="8 9">
    <name type="scientific">Clostridium estertheticum subsp. estertheticum</name>
    <dbReference type="NCBI Taxonomy" id="1552"/>
    <lineage>
        <taxon>Bacteria</taxon>
        <taxon>Bacillati</taxon>
        <taxon>Bacillota</taxon>
        <taxon>Clostridia</taxon>
        <taxon>Eubacteriales</taxon>
        <taxon>Clostridiaceae</taxon>
        <taxon>Clostridium</taxon>
    </lineage>
</organism>
<dbReference type="InterPro" id="IPR041542">
    <property type="entry name" value="GH43_C2"/>
</dbReference>
<proteinExistence type="inferred from homology"/>
<dbReference type="InterPro" id="IPR013320">
    <property type="entry name" value="ConA-like_dom_sf"/>
</dbReference>
<reference evidence="9" key="1">
    <citation type="journal article" date="2016" name="Front. Microbiol.">
        <title>Complete Genome Sequence of Clostridium estertheticum DSM 8809, a Microbe Identified in Spoiled Vacuum Packed Beef.</title>
        <authorList>
            <person name="Yu Z."/>
            <person name="Gunn L."/>
            <person name="Brennan E."/>
            <person name="Reid R."/>
            <person name="Wall P.G."/>
            <person name="Gaora O.P."/>
            <person name="Hurley D."/>
            <person name="Bolton D."/>
            <person name="Fanning S."/>
        </authorList>
    </citation>
    <scope>NUCLEOTIDE SEQUENCE [LARGE SCALE GENOMIC DNA]</scope>
    <source>
        <strain evidence="9">DSM 8809</strain>
    </source>
</reference>
<dbReference type="Gene3D" id="2.60.120.200">
    <property type="match status" value="1"/>
</dbReference>
<dbReference type="InterPro" id="IPR023296">
    <property type="entry name" value="Glyco_hydro_beta-prop_sf"/>
</dbReference>
<dbReference type="KEGG" id="ceu:A7L45_08735"/>
<dbReference type="PANTHER" id="PTHR42812:SF12">
    <property type="entry name" value="BETA-XYLOSIDASE-RELATED"/>
    <property type="match status" value="1"/>
</dbReference>
<evidence type="ECO:0000256" key="2">
    <source>
        <dbReference type="ARBA" id="ARBA00022801"/>
    </source>
</evidence>
<dbReference type="Proteomes" id="UP000182569">
    <property type="component" value="Chromosome"/>
</dbReference>
<name>A0A1J0GFR6_9CLOT</name>
<dbReference type="InterPro" id="IPR051795">
    <property type="entry name" value="Glycosyl_Hydrlase_43"/>
</dbReference>
<gene>
    <name evidence="8" type="ORF">A7L45_08735</name>
</gene>
<evidence type="ECO:0000256" key="4">
    <source>
        <dbReference type="PIRSR" id="PIRSR606710-1"/>
    </source>
</evidence>
<feature type="domain" description="Beta-xylosidase C-terminal Concanavalin A-like" evidence="7">
    <location>
        <begin position="319"/>
        <end position="512"/>
    </location>
</feature>
<keyword evidence="3 6" id="KW-0326">Glycosidase</keyword>
<feature type="active site" description="Proton donor" evidence="4">
    <location>
        <position position="183"/>
    </location>
</feature>
<dbReference type="Gene3D" id="2.115.10.20">
    <property type="entry name" value="Glycosyl hydrolase domain, family 43"/>
    <property type="match status" value="1"/>
</dbReference>
<dbReference type="AlphaFoldDB" id="A0A1J0GFR6"/>
<keyword evidence="2 6" id="KW-0378">Hydrolase</keyword>
<dbReference type="Pfam" id="PF04616">
    <property type="entry name" value="Glyco_hydro_43"/>
    <property type="match status" value="1"/>
</dbReference>
<feature type="site" description="Important for catalytic activity, responsible for pKa modulation of the active site Glu and correct orientation of both the proton donor and substrate" evidence="5">
    <location>
        <position position="121"/>
    </location>
</feature>
<dbReference type="CDD" id="cd18617">
    <property type="entry name" value="GH43_XynB-like"/>
    <property type="match status" value="1"/>
</dbReference>
<sequence>MKTFINPILPGFYPDPSICRVKEDYYLVTSSFAYYPGVPIFHSRDLVNWKQIGHVLDRPSQLPLDGLGQSRGIFAPTIRYNDGVFYMITTNMDGGGNFIVTATDPCGPWTNPYYLDAQGMDPSLLFDDDGKVYYTGTRPTEEGPKYDGNWEIWLQELDLQSMKLIGKPLGLWRGALREAIWPEGPHIYKINGEYYLMISEGGTGPQHAVSVARSNTICGPYVGNPGNPILTHRHLGKKYPIVNVGHCDLVETQNGEWWAVALASRIYGGYYRNLGRETYLVPVIWEDGWPVMSAGTGKVELTYNMPNLPENKVIVPSVCDDFDEDTLNFRWNFIRTPREEFFSLSERKGYLRLNLRPERITQRVNPSFVGRRQQHIKFSASTLMEFTPLSENEVAGIVLLQSNDFNFSFIYTKNGDETVIRLIKCTGGDEKIIVEKAVRGTTLYLKVEADGQDYSFYYGESLEKCIVLIENVDGRILSTDVAGGFVGTEIGLYASSNGIKSDNKAYFDWFKYYGEDGFNND</sequence>
<evidence type="ECO:0000313" key="9">
    <source>
        <dbReference type="Proteomes" id="UP000182569"/>
    </source>
</evidence>
<protein>
    <submittedName>
        <fullName evidence="8">Arabinofuranosidase</fullName>
    </submittedName>
</protein>